<evidence type="ECO:0000313" key="2">
    <source>
        <dbReference type="Proteomes" id="UP000887540"/>
    </source>
</evidence>
<evidence type="ECO:0000256" key="1">
    <source>
        <dbReference type="SAM" id="Phobius"/>
    </source>
</evidence>
<dbReference type="Proteomes" id="UP000887540">
    <property type="component" value="Unplaced"/>
</dbReference>
<dbReference type="WBParaSite" id="ACRNAN_scaffold1020.g26948.t1">
    <property type="protein sequence ID" value="ACRNAN_scaffold1020.g26948.t1"/>
    <property type="gene ID" value="ACRNAN_scaffold1020.g26948"/>
</dbReference>
<keyword evidence="1" id="KW-0472">Membrane</keyword>
<feature type="transmembrane region" description="Helical" evidence="1">
    <location>
        <begin position="20"/>
        <end position="46"/>
    </location>
</feature>
<evidence type="ECO:0000313" key="3">
    <source>
        <dbReference type="WBParaSite" id="ACRNAN_scaffold1020.g26948.t1"/>
    </source>
</evidence>
<organism evidence="2 3">
    <name type="scientific">Acrobeloides nanus</name>
    <dbReference type="NCBI Taxonomy" id="290746"/>
    <lineage>
        <taxon>Eukaryota</taxon>
        <taxon>Metazoa</taxon>
        <taxon>Ecdysozoa</taxon>
        <taxon>Nematoda</taxon>
        <taxon>Chromadorea</taxon>
        <taxon>Rhabditida</taxon>
        <taxon>Tylenchina</taxon>
        <taxon>Cephalobomorpha</taxon>
        <taxon>Cephaloboidea</taxon>
        <taxon>Cephalobidae</taxon>
        <taxon>Acrobeloides</taxon>
    </lineage>
</organism>
<keyword evidence="2" id="KW-1185">Reference proteome</keyword>
<proteinExistence type="predicted"/>
<keyword evidence="1" id="KW-0812">Transmembrane</keyword>
<reference evidence="3" key="1">
    <citation type="submission" date="2022-11" db="UniProtKB">
        <authorList>
            <consortium name="WormBaseParasite"/>
        </authorList>
    </citation>
    <scope>IDENTIFICATION</scope>
</reference>
<dbReference type="AlphaFoldDB" id="A0A914CFJ5"/>
<name>A0A914CFJ5_9BILA</name>
<protein>
    <submittedName>
        <fullName evidence="3">Uncharacterized protein</fullName>
    </submittedName>
</protein>
<accession>A0A914CFJ5</accession>
<sequence length="114" mass="13119">MAILDAKTWFNCCGQGLLSNIFTMGLCFLVFITFLEALYLCTYLYAYGPQIWEDYIWNYIGFDRKDEVSLKNNIAPDVTQMSMNTTGKLSNSPNEKKRSILEMRMSALISSKEE</sequence>
<keyword evidence="1" id="KW-1133">Transmembrane helix</keyword>